<comment type="caution">
    <text evidence="2">The sequence shown here is derived from an EMBL/GenBank/DDBJ whole genome shotgun (WGS) entry which is preliminary data.</text>
</comment>
<keyword evidence="1" id="KW-0732">Signal</keyword>
<dbReference type="EMBL" id="BAAADO010000009">
    <property type="protein sequence ID" value="GAA0502988.1"/>
    <property type="molecule type" value="Genomic_DNA"/>
</dbReference>
<evidence type="ECO:0000313" key="2">
    <source>
        <dbReference type="EMBL" id="GAA0502988.1"/>
    </source>
</evidence>
<keyword evidence="3" id="KW-1185">Reference proteome</keyword>
<gene>
    <name evidence="2" type="ORF">GCM10008986_33280</name>
</gene>
<sequence length="168" mass="18530">MKQTLTFVIMIVIGILSACSSDSNPSQETISNYPEKVQDKVAELPEEIRETLVVPAELPENMRVVDFDYTSEPVNDPDGKIILTTFTYAGDSSNLLLNTKYGNVSYANEKSSKTVTLENGMEANVSESSVRWENENGHHHELSLIEPPDGTGSDVTMDDLIEIANSME</sequence>
<name>A0ABP3LP36_9BACI</name>
<dbReference type="RefSeq" id="WP_343843610.1">
    <property type="nucleotide sequence ID" value="NZ_BAAADO010000009.1"/>
</dbReference>
<evidence type="ECO:0000313" key="3">
    <source>
        <dbReference type="Proteomes" id="UP001500880"/>
    </source>
</evidence>
<reference evidence="3" key="1">
    <citation type="journal article" date="2019" name="Int. J. Syst. Evol. Microbiol.">
        <title>The Global Catalogue of Microorganisms (GCM) 10K type strain sequencing project: providing services to taxonomists for standard genome sequencing and annotation.</title>
        <authorList>
            <consortium name="The Broad Institute Genomics Platform"/>
            <consortium name="The Broad Institute Genome Sequencing Center for Infectious Disease"/>
            <person name="Wu L."/>
            <person name="Ma J."/>
        </authorList>
    </citation>
    <scope>NUCLEOTIDE SEQUENCE [LARGE SCALE GENOMIC DNA]</scope>
    <source>
        <strain evidence="3">JCM 12389</strain>
    </source>
</reference>
<feature type="signal peptide" evidence="1">
    <location>
        <begin position="1"/>
        <end position="18"/>
    </location>
</feature>
<dbReference type="Proteomes" id="UP001500880">
    <property type="component" value="Unassembled WGS sequence"/>
</dbReference>
<organism evidence="2 3">
    <name type="scientific">Salinibacillus aidingensis</name>
    <dbReference type="NCBI Taxonomy" id="237684"/>
    <lineage>
        <taxon>Bacteria</taxon>
        <taxon>Bacillati</taxon>
        <taxon>Bacillota</taxon>
        <taxon>Bacilli</taxon>
        <taxon>Bacillales</taxon>
        <taxon>Bacillaceae</taxon>
        <taxon>Salinibacillus</taxon>
    </lineage>
</organism>
<dbReference type="PROSITE" id="PS51257">
    <property type="entry name" value="PROKAR_LIPOPROTEIN"/>
    <property type="match status" value="1"/>
</dbReference>
<proteinExistence type="predicted"/>
<accession>A0ABP3LP36</accession>
<protein>
    <recommendedName>
        <fullName evidence="4">DUF4367 domain-containing protein</fullName>
    </recommendedName>
</protein>
<feature type="chain" id="PRO_5045391863" description="DUF4367 domain-containing protein" evidence="1">
    <location>
        <begin position="19"/>
        <end position="168"/>
    </location>
</feature>
<evidence type="ECO:0008006" key="4">
    <source>
        <dbReference type="Google" id="ProtNLM"/>
    </source>
</evidence>
<evidence type="ECO:0000256" key="1">
    <source>
        <dbReference type="SAM" id="SignalP"/>
    </source>
</evidence>